<feature type="transmembrane region" description="Helical" evidence="7">
    <location>
        <begin position="46"/>
        <end position="66"/>
    </location>
</feature>
<dbReference type="InterPro" id="IPR051907">
    <property type="entry name" value="DoxX-like_oxidoreductase"/>
</dbReference>
<keyword evidence="5 7" id="KW-1133">Transmembrane helix</keyword>
<gene>
    <name evidence="8" type="ORF">IV431_00895</name>
</gene>
<comment type="subcellular location">
    <subcellularLocation>
        <location evidence="1">Cell membrane</location>
        <topology evidence="1">Multi-pass membrane protein</topology>
    </subcellularLocation>
</comment>
<evidence type="ECO:0000256" key="1">
    <source>
        <dbReference type="ARBA" id="ARBA00004651"/>
    </source>
</evidence>
<evidence type="ECO:0000256" key="4">
    <source>
        <dbReference type="ARBA" id="ARBA00022692"/>
    </source>
</evidence>
<keyword evidence="6 7" id="KW-0472">Membrane</keyword>
<keyword evidence="3" id="KW-1003">Cell membrane</keyword>
<evidence type="ECO:0000256" key="5">
    <source>
        <dbReference type="ARBA" id="ARBA00022989"/>
    </source>
</evidence>
<feature type="transmembrane region" description="Helical" evidence="7">
    <location>
        <begin position="7"/>
        <end position="26"/>
    </location>
</feature>
<proteinExistence type="inferred from homology"/>
<dbReference type="InterPro" id="IPR032808">
    <property type="entry name" value="DoxX"/>
</dbReference>
<keyword evidence="9" id="KW-1185">Reference proteome</keyword>
<dbReference type="PANTHER" id="PTHR33452">
    <property type="entry name" value="OXIDOREDUCTASE CATD-RELATED"/>
    <property type="match status" value="1"/>
</dbReference>
<evidence type="ECO:0000313" key="9">
    <source>
        <dbReference type="Proteomes" id="UP000600307"/>
    </source>
</evidence>
<evidence type="ECO:0000256" key="2">
    <source>
        <dbReference type="ARBA" id="ARBA00006679"/>
    </source>
</evidence>
<protein>
    <submittedName>
        <fullName evidence="8">DoxX family protein</fullName>
    </submittedName>
</protein>
<dbReference type="Pfam" id="PF07681">
    <property type="entry name" value="DoxX"/>
    <property type="match status" value="1"/>
</dbReference>
<feature type="transmembrane region" description="Helical" evidence="7">
    <location>
        <begin position="73"/>
        <end position="91"/>
    </location>
</feature>
<evidence type="ECO:0000256" key="7">
    <source>
        <dbReference type="SAM" id="Phobius"/>
    </source>
</evidence>
<keyword evidence="4 7" id="KW-0812">Transmembrane</keyword>
<organism evidence="8 9">
    <name type="scientific">Rahnella victoriana</name>
    <dbReference type="NCBI Taxonomy" id="1510570"/>
    <lineage>
        <taxon>Bacteria</taxon>
        <taxon>Pseudomonadati</taxon>
        <taxon>Pseudomonadota</taxon>
        <taxon>Gammaproteobacteria</taxon>
        <taxon>Enterobacterales</taxon>
        <taxon>Yersiniaceae</taxon>
        <taxon>Rahnella</taxon>
    </lineage>
</organism>
<accession>A0ABS0DJM8</accession>
<evidence type="ECO:0000313" key="8">
    <source>
        <dbReference type="EMBL" id="MBF7954107.1"/>
    </source>
</evidence>
<reference evidence="8 9" key="1">
    <citation type="submission" date="2020-11" db="EMBL/GenBank/DDBJ databases">
        <title>Taxonomic investigation of Rahnella spp.</title>
        <authorList>
            <person name="Lee S.D."/>
        </authorList>
    </citation>
    <scope>NUCLEOTIDE SEQUENCE [LARGE SCALE GENOMIC DNA]</scope>
    <source>
        <strain evidence="8 9">SAP-10</strain>
    </source>
</reference>
<comment type="caution">
    <text evidence="8">The sequence shown here is derived from an EMBL/GenBank/DDBJ whole genome shotgun (WGS) entry which is preliminary data.</text>
</comment>
<dbReference type="EMBL" id="JADOBH010000001">
    <property type="protein sequence ID" value="MBF7954107.1"/>
    <property type="molecule type" value="Genomic_DNA"/>
</dbReference>
<dbReference type="PANTHER" id="PTHR33452:SF1">
    <property type="entry name" value="INNER MEMBRANE PROTEIN YPHA-RELATED"/>
    <property type="match status" value="1"/>
</dbReference>
<comment type="similarity">
    <text evidence="2">Belongs to the DoxX family.</text>
</comment>
<evidence type="ECO:0000256" key="3">
    <source>
        <dbReference type="ARBA" id="ARBA00022475"/>
    </source>
</evidence>
<dbReference type="RefSeq" id="WP_095924447.1">
    <property type="nucleotide sequence ID" value="NZ_CBCSED010000009.1"/>
</dbReference>
<evidence type="ECO:0000256" key="6">
    <source>
        <dbReference type="ARBA" id="ARBA00023136"/>
    </source>
</evidence>
<dbReference type="Proteomes" id="UP000600307">
    <property type="component" value="Unassembled WGS sequence"/>
</dbReference>
<sequence>MNKLNDTALLVARILMPILFIVAGWGKINGYTATAGYMTSMGVPSFFLPLTILLEFGGGLAILFGFFTRTTALITAIFTILTALIFHTDFAQGVNQMMFMKNLSIAGGFFVLFASGPGAFSIDRLIKKNW</sequence>
<name>A0ABS0DJM8_9GAMM</name>
<feature type="transmembrane region" description="Helical" evidence="7">
    <location>
        <begin position="103"/>
        <end position="122"/>
    </location>
</feature>